<feature type="domain" description="Ricin B lectin" evidence="1">
    <location>
        <begin position="457"/>
        <end position="590"/>
    </location>
</feature>
<comment type="caution">
    <text evidence="2">The sequence shown here is derived from an EMBL/GenBank/DDBJ whole genome shotgun (WGS) entry which is preliminary data.</text>
</comment>
<protein>
    <recommendedName>
        <fullName evidence="1">Ricin B lectin domain-containing protein</fullName>
    </recommendedName>
</protein>
<name>A0A8J3UP47_9ACTN</name>
<dbReference type="SMART" id="SM00458">
    <property type="entry name" value="RICIN"/>
    <property type="match status" value="1"/>
</dbReference>
<organism evidence="2 3">
    <name type="scientific">Planotetraspora silvatica</name>
    <dbReference type="NCBI Taxonomy" id="234614"/>
    <lineage>
        <taxon>Bacteria</taxon>
        <taxon>Bacillati</taxon>
        <taxon>Actinomycetota</taxon>
        <taxon>Actinomycetes</taxon>
        <taxon>Streptosporangiales</taxon>
        <taxon>Streptosporangiaceae</taxon>
        <taxon>Planotetraspora</taxon>
    </lineage>
</organism>
<evidence type="ECO:0000313" key="3">
    <source>
        <dbReference type="Proteomes" id="UP000644610"/>
    </source>
</evidence>
<proteinExistence type="predicted"/>
<evidence type="ECO:0000259" key="1">
    <source>
        <dbReference type="SMART" id="SM00458"/>
    </source>
</evidence>
<keyword evidence="3" id="KW-1185">Reference proteome</keyword>
<dbReference type="EMBL" id="BOOQ01000021">
    <property type="protein sequence ID" value="GII46861.1"/>
    <property type="molecule type" value="Genomic_DNA"/>
</dbReference>
<accession>A0A8J3UP47</accession>
<gene>
    <name evidence="2" type="ORF">Psi02_32850</name>
</gene>
<dbReference type="Gene3D" id="2.80.10.50">
    <property type="match status" value="2"/>
</dbReference>
<dbReference type="PROSITE" id="PS50231">
    <property type="entry name" value="RICIN_B_LECTIN"/>
    <property type="match status" value="1"/>
</dbReference>
<dbReference type="Pfam" id="PF00652">
    <property type="entry name" value="Ricin_B_lectin"/>
    <property type="match status" value="1"/>
</dbReference>
<reference evidence="2" key="1">
    <citation type="submission" date="2021-01" db="EMBL/GenBank/DDBJ databases">
        <title>Whole genome shotgun sequence of Planotetraspora silvatica NBRC 100141.</title>
        <authorList>
            <person name="Komaki H."/>
            <person name="Tamura T."/>
        </authorList>
    </citation>
    <scope>NUCLEOTIDE SEQUENCE</scope>
    <source>
        <strain evidence="2">NBRC 100141</strain>
    </source>
</reference>
<evidence type="ECO:0000313" key="2">
    <source>
        <dbReference type="EMBL" id="GII46861.1"/>
    </source>
</evidence>
<dbReference type="Proteomes" id="UP000644610">
    <property type="component" value="Unassembled WGS sequence"/>
</dbReference>
<dbReference type="InterPro" id="IPR000772">
    <property type="entry name" value="Ricin_B_lectin"/>
</dbReference>
<dbReference type="InterPro" id="IPR035992">
    <property type="entry name" value="Ricin_B-like_lectins"/>
</dbReference>
<dbReference type="RefSeq" id="WP_203974946.1">
    <property type="nucleotide sequence ID" value="NZ_BAAAKY010000014.1"/>
</dbReference>
<dbReference type="SUPFAM" id="SSF50370">
    <property type="entry name" value="Ricin B-like lectins"/>
    <property type="match status" value="1"/>
</dbReference>
<sequence>MQTAHADPSGAPTYRALAGGGSATTDALMNALAEKVTVNGQKVLSSYDAARPGLTSTITTKANCTVNRPAGDASGQMALGNSVAWGDGCLDFARLAGEPHQQSIAPVKDVTYLPFAVDGITFAMNTSKNLYGPSLTYLRGVYTCGSTPGITLHPLLPASGSQLRSEWLAALGIREEDVSGGKYPCVKDTNAGQPIRENDVAPVAADPDAIMPVSIGRYVAEGWPNVRIGNIRSVPESDGRGPVVPDTEVFPGGVGYAIHRGQLRDLSLDELRSIYQCSTSYIDGKWVTPVLPGPSLVRSWWLQTMEMSEADIEAGQYPCLRLWRPDDSPPPVDDGFGIAEHEIVPFSISEYLRQAVVLDESQVVKDKRYGLVLGGLVQGDGVVKRPFVLNSSFGRPLLHRLYNVVPAEKQRATPWREVFTGDTSLICQNTALIETYGFVPLAPEACGGGAQMLSDPTPPSYTIRNARSGKCLEAAGTSNGDPVVQRTCGSAAAQRWSWAGTDKLQLKSANSGKCVATTGDLSGAQAVLAPCGSDTGQQWMSTAGAGSTAVGFKNVRSGKMLTVPGGDTADGVRVVQWTADGSSEQSWTLQTATTASPGEDVLSAPTTLAATTGTGPAATRLTSAATTSEFVAAHYPERMVDVRHGRCRFQGWWRMGAYGKGGASAPIGGTFLYVDGYVDGPKCLVTMEFRGVNYDRRADWLMSTDHWFDASKPTGPGKNERWMFWGPIQGGSYDIKVGNVPYLLNFKLKDLTTTDVSFSTGQVWGPKANWCAGWPPPGSPPGCSA</sequence>
<dbReference type="CDD" id="cd00161">
    <property type="entry name" value="beta-trefoil_Ricin-like"/>
    <property type="match status" value="1"/>
</dbReference>
<dbReference type="AlphaFoldDB" id="A0A8J3UP47"/>